<evidence type="ECO:0000256" key="6">
    <source>
        <dbReference type="SAM" id="Phobius"/>
    </source>
</evidence>
<dbReference type="KEGG" id="anr:Ana3638_18445"/>
<dbReference type="PANTHER" id="PTHR30294:SF29">
    <property type="entry name" value="MULTIDRUG ABC TRANSPORTER PERMEASE YBHS-RELATED"/>
    <property type="match status" value="1"/>
</dbReference>
<keyword evidence="4 6" id="KW-1133">Transmembrane helix</keyword>
<sequence length="409" mass="46634">MKNNLYIFRLKAILNDRLTCGILIISLFLFLFIIINFSIHAEERSSIPIGILNLDQSESSKELIKNLKKVPSFYVYEGSEEYLKELLLKEQIRAYLIIHKEYENSIQMGKTDELVTMNYLDGDESAKILSDIIAGEMLYKICLYKGYNEYQFLPWKDNSFRLGSNPGKKLSQNEYMDYVNSLMVSPDFNFAFDISMVNTDNRNTGNKIENTILYLQVIWGIIAMLLGFTAMLMSVGAVLEIETGIREKTGITLLGPFSLDLSHFTAVLTLQSTFSIVLLASLAGKFTNLSVRQILLLFLLLELFSGVMILWFLIIGKLAGKAGRYQFIGIICILFFGFFGFLTITAGFLSNELLKISKIIPNSWFIDEFTAIILNKNLQGITYISYIKFIITACGLLIINRLLSKRQYR</sequence>
<dbReference type="EMBL" id="CP048000">
    <property type="protein sequence ID" value="QHQ62519.1"/>
    <property type="molecule type" value="Genomic_DNA"/>
</dbReference>
<keyword evidence="3 6" id="KW-0812">Transmembrane</keyword>
<feature type="domain" description="ABC-2 type transporter transmembrane" evidence="7">
    <location>
        <begin position="22"/>
        <end position="398"/>
    </location>
</feature>
<dbReference type="InterPro" id="IPR013525">
    <property type="entry name" value="ABC2_TM"/>
</dbReference>
<feature type="transmembrane region" description="Helical" evidence="6">
    <location>
        <begin position="261"/>
        <end position="282"/>
    </location>
</feature>
<keyword evidence="9" id="KW-1185">Reference proteome</keyword>
<evidence type="ECO:0000256" key="2">
    <source>
        <dbReference type="ARBA" id="ARBA00022475"/>
    </source>
</evidence>
<dbReference type="GO" id="GO:0005886">
    <property type="term" value="C:plasma membrane"/>
    <property type="evidence" value="ECO:0007669"/>
    <property type="project" value="UniProtKB-SubCell"/>
</dbReference>
<evidence type="ECO:0000259" key="7">
    <source>
        <dbReference type="Pfam" id="PF12698"/>
    </source>
</evidence>
<feature type="transmembrane region" description="Helical" evidence="6">
    <location>
        <begin position="294"/>
        <end position="315"/>
    </location>
</feature>
<accession>A0A6P1TQL3</accession>
<dbReference type="PANTHER" id="PTHR30294">
    <property type="entry name" value="MEMBRANE COMPONENT OF ABC TRANSPORTER YHHJ-RELATED"/>
    <property type="match status" value="1"/>
</dbReference>
<comment type="subcellular location">
    <subcellularLocation>
        <location evidence="1">Cell membrane</location>
        <topology evidence="1">Multi-pass membrane protein</topology>
    </subcellularLocation>
</comment>
<feature type="transmembrane region" description="Helical" evidence="6">
    <location>
        <begin position="327"/>
        <end position="349"/>
    </location>
</feature>
<evidence type="ECO:0000313" key="8">
    <source>
        <dbReference type="EMBL" id="QHQ62519.1"/>
    </source>
</evidence>
<dbReference type="InterPro" id="IPR051449">
    <property type="entry name" value="ABC-2_transporter_component"/>
</dbReference>
<dbReference type="RefSeq" id="WP_161839342.1">
    <property type="nucleotide sequence ID" value="NZ_CP048000.1"/>
</dbReference>
<keyword evidence="5 6" id="KW-0472">Membrane</keyword>
<evidence type="ECO:0000256" key="1">
    <source>
        <dbReference type="ARBA" id="ARBA00004651"/>
    </source>
</evidence>
<dbReference type="Pfam" id="PF12698">
    <property type="entry name" value="ABC2_membrane_3"/>
    <property type="match status" value="1"/>
</dbReference>
<evidence type="ECO:0000256" key="5">
    <source>
        <dbReference type="ARBA" id="ARBA00023136"/>
    </source>
</evidence>
<dbReference type="Gene3D" id="3.40.1710.10">
    <property type="entry name" value="abc type-2 transporter like domain"/>
    <property type="match status" value="1"/>
</dbReference>
<name>A0A6P1TQL3_9FIRM</name>
<dbReference type="GO" id="GO:0140359">
    <property type="term" value="F:ABC-type transporter activity"/>
    <property type="evidence" value="ECO:0007669"/>
    <property type="project" value="InterPro"/>
</dbReference>
<evidence type="ECO:0000256" key="3">
    <source>
        <dbReference type="ARBA" id="ARBA00022692"/>
    </source>
</evidence>
<keyword evidence="2" id="KW-1003">Cell membrane</keyword>
<dbReference type="Proteomes" id="UP000464314">
    <property type="component" value="Chromosome"/>
</dbReference>
<feature type="transmembrane region" description="Helical" evidence="6">
    <location>
        <begin position="383"/>
        <end position="403"/>
    </location>
</feature>
<gene>
    <name evidence="8" type="ORF">Ana3638_18445</name>
</gene>
<protein>
    <submittedName>
        <fullName evidence="8">ABC transporter permease</fullName>
    </submittedName>
</protein>
<organism evidence="8 9">
    <name type="scientific">Anaerocolumna sedimenticola</name>
    <dbReference type="NCBI Taxonomy" id="2696063"/>
    <lineage>
        <taxon>Bacteria</taxon>
        <taxon>Bacillati</taxon>
        <taxon>Bacillota</taxon>
        <taxon>Clostridia</taxon>
        <taxon>Lachnospirales</taxon>
        <taxon>Lachnospiraceae</taxon>
        <taxon>Anaerocolumna</taxon>
    </lineage>
</organism>
<proteinExistence type="predicted"/>
<evidence type="ECO:0000256" key="4">
    <source>
        <dbReference type="ARBA" id="ARBA00022989"/>
    </source>
</evidence>
<feature type="transmembrane region" description="Helical" evidence="6">
    <location>
        <begin position="217"/>
        <end position="241"/>
    </location>
</feature>
<feature type="transmembrane region" description="Helical" evidence="6">
    <location>
        <begin position="20"/>
        <end position="39"/>
    </location>
</feature>
<dbReference type="AlphaFoldDB" id="A0A6P1TQL3"/>
<reference evidence="8 9" key="1">
    <citation type="submission" date="2020-01" db="EMBL/GenBank/DDBJ databases">
        <title>Genome analysis of Anaerocolumna sp. CBA3638.</title>
        <authorList>
            <person name="Kim J."/>
            <person name="Roh S.W."/>
        </authorList>
    </citation>
    <scope>NUCLEOTIDE SEQUENCE [LARGE SCALE GENOMIC DNA]</scope>
    <source>
        <strain evidence="8 9">CBA3638</strain>
    </source>
</reference>
<evidence type="ECO:0000313" key="9">
    <source>
        <dbReference type="Proteomes" id="UP000464314"/>
    </source>
</evidence>